<dbReference type="AlphaFoldDB" id="A0A9P8C1B7"/>
<accession>A0A9P8C1B7</accession>
<evidence type="ECO:0000313" key="1">
    <source>
        <dbReference type="EMBL" id="KAG9230278.1"/>
    </source>
</evidence>
<protein>
    <submittedName>
        <fullName evidence="1">Uncharacterized protein</fullName>
    </submittedName>
</protein>
<dbReference type="Proteomes" id="UP000824998">
    <property type="component" value="Unassembled WGS sequence"/>
</dbReference>
<comment type="caution">
    <text evidence="1">The sequence shown here is derived from an EMBL/GenBank/DDBJ whole genome shotgun (WGS) entry which is preliminary data.</text>
</comment>
<proteinExistence type="predicted"/>
<dbReference type="EMBL" id="MU251686">
    <property type="protein sequence ID" value="KAG9230278.1"/>
    <property type="molecule type" value="Genomic_DNA"/>
</dbReference>
<sequence>MSLVSGTFTGLACKVSPSLCMSSSSTTASEILPRAAEINPDVLESLETRQIGLIPHQQDRYDRMVGLAGDVRRIEGDIVGLWQSIENNGPYYMFILNEIAKTRGYPDAKAMALEAETFMAPGEANQLLEAAQSSIEDIDQFFDIQRYTSGAVSTLSGAAYIAGKWKWVGRSQTYNYSKMWRSIYIPGKIIYNRVHLLYLFKTGKMGEDLYKIAINGEMAVIVKKMARELPSGVIKAKAFKYLGVLGGAIDFVAGIGFLIAEGVLGVQQRADIREAIKNLHAARYSAYYLLHTSSLLKDQQSQIQAALDNRVTQQIQVDNGQLCFEAADSGTINKIAAVAAFINETFSTLTEKQVYDNMTLKYDNDVWTDDDLDLAGINKWIDDHPADGQAEADAAAEQATPIPVPAATYHVTGAQVSTPFCNYVEFENNKGAMWKLNGPIWTLQGGFTFGTVPFDIGAGSAGTSQNAARNFRIRLDEIKRTNESIYVQYQGFSTVDGSVALSTNPVIELRIPSSGDGSGAQLRIIPTPQLSRDPVNNGTIVIGGTGSDWTVFTIKTSALSNLVPSNEFTAWKGNFEDRSLTLYECNIAKGWEHLGTDGFLHDDLYEVERKNGLVSARRTDNEFFRIDMAALTFNHTVYRSEPNSDPWGPPGPQVPHFEQLKLIDVEPRMVFT</sequence>
<name>A0A9P8C1B7_9HELO</name>
<organism evidence="1 2">
    <name type="scientific">Amylocarpus encephaloides</name>
    <dbReference type="NCBI Taxonomy" id="45428"/>
    <lineage>
        <taxon>Eukaryota</taxon>
        <taxon>Fungi</taxon>
        <taxon>Dikarya</taxon>
        <taxon>Ascomycota</taxon>
        <taxon>Pezizomycotina</taxon>
        <taxon>Leotiomycetes</taxon>
        <taxon>Helotiales</taxon>
        <taxon>Helotiales incertae sedis</taxon>
        <taxon>Amylocarpus</taxon>
    </lineage>
</organism>
<evidence type="ECO:0000313" key="2">
    <source>
        <dbReference type="Proteomes" id="UP000824998"/>
    </source>
</evidence>
<gene>
    <name evidence="1" type="ORF">BJ875DRAFT_488120</name>
</gene>
<reference evidence="1" key="1">
    <citation type="journal article" date="2021" name="IMA Fungus">
        <title>Genomic characterization of three marine fungi, including Emericellopsis atlantica sp. nov. with signatures of a generalist lifestyle and marine biomass degradation.</title>
        <authorList>
            <person name="Hagestad O.C."/>
            <person name="Hou L."/>
            <person name="Andersen J.H."/>
            <person name="Hansen E.H."/>
            <person name="Altermark B."/>
            <person name="Li C."/>
            <person name="Kuhnert E."/>
            <person name="Cox R.J."/>
            <person name="Crous P.W."/>
            <person name="Spatafora J.W."/>
            <person name="Lail K."/>
            <person name="Amirebrahimi M."/>
            <person name="Lipzen A."/>
            <person name="Pangilinan J."/>
            <person name="Andreopoulos W."/>
            <person name="Hayes R.D."/>
            <person name="Ng V."/>
            <person name="Grigoriev I.V."/>
            <person name="Jackson S.A."/>
            <person name="Sutton T.D.S."/>
            <person name="Dobson A.D.W."/>
            <person name="Rama T."/>
        </authorList>
    </citation>
    <scope>NUCLEOTIDE SEQUENCE</scope>
    <source>
        <strain evidence="1">TRa018bII</strain>
    </source>
</reference>
<keyword evidence="2" id="KW-1185">Reference proteome</keyword>